<reference evidence="1" key="1">
    <citation type="journal article" date="2014" name="Int. J. Syst. Evol. Microbiol.">
        <title>Complete genome of a new Firmicutes species belonging to the dominant human colonic microbiota ('Ruminococcus bicirculans') reveals two chromosomes and a selective capacity to utilize plant glucans.</title>
        <authorList>
            <consortium name="NISC Comparative Sequencing Program"/>
            <person name="Wegmann U."/>
            <person name="Louis P."/>
            <person name="Goesmann A."/>
            <person name="Henrissat B."/>
            <person name="Duncan S.H."/>
            <person name="Flint H.J."/>
        </authorList>
    </citation>
    <scope>NUCLEOTIDE SEQUENCE</scope>
    <source>
        <strain evidence="1">CGMCC 1.18437</strain>
    </source>
</reference>
<dbReference type="InterPro" id="IPR011008">
    <property type="entry name" value="Dimeric_a/b-barrel"/>
</dbReference>
<reference evidence="4" key="2">
    <citation type="journal article" date="2019" name="Int. J. Syst. Evol. Microbiol.">
        <title>The Global Catalogue of Microorganisms (GCM) 10K type strain sequencing project: providing services to taxonomists for standard genome sequencing and annotation.</title>
        <authorList>
            <consortium name="The Broad Institute Genomics Platform"/>
            <consortium name="The Broad Institute Genome Sequencing Center for Infectious Disease"/>
            <person name="Wu L."/>
            <person name="Ma J."/>
        </authorList>
    </citation>
    <scope>NUCLEOTIDE SEQUENCE [LARGE SCALE GENOMIC DNA]</scope>
    <source>
        <strain evidence="4">CGMCC 1.18437</strain>
    </source>
</reference>
<evidence type="ECO:0000313" key="2">
    <source>
        <dbReference type="EMBL" id="MBB5378924.1"/>
    </source>
</evidence>
<accession>A0A7W8KIQ0</accession>
<gene>
    <name evidence="1" type="ORF">GCM10017781_43510</name>
    <name evidence="2" type="ORF">HNQ07_004431</name>
</gene>
<sequence length="95" mass="10405">MSATLFIRHAVDDYATWKPVYDSTLDLRQRSGTVGASVHRDSSNPNMVVVTLTFGTLAQARDFEGSEELRAAMGRAGVSGPPDFWLTEDIEQTAN</sequence>
<dbReference type="Proteomes" id="UP000619376">
    <property type="component" value="Unassembled WGS sequence"/>
</dbReference>
<dbReference type="AlphaFoldDB" id="A0A7W8KIQ0"/>
<dbReference type="SUPFAM" id="SSF54909">
    <property type="entry name" value="Dimeric alpha+beta barrel"/>
    <property type="match status" value="1"/>
</dbReference>
<keyword evidence="4" id="KW-1185">Reference proteome</keyword>
<dbReference type="EMBL" id="BNAJ01000017">
    <property type="protein sequence ID" value="GHF62789.1"/>
    <property type="molecule type" value="Genomic_DNA"/>
</dbReference>
<evidence type="ECO:0000313" key="4">
    <source>
        <dbReference type="Proteomes" id="UP000619376"/>
    </source>
</evidence>
<dbReference type="EMBL" id="JACHFK010000017">
    <property type="protein sequence ID" value="MBB5378924.1"/>
    <property type="molecule type" value="Genomic_DNA"/>
</dbReference>
<evidence type="ECO:0000313" key="3">
    <source>
        <dbReference type="Proteomes" id="UP000539473"/>
    </source>
</evidence>
<reference evidence="2 3" key="3">
    <citation type="submission" date="2020-08" db="EMBL/GenBank/DDBJ databases">
        <title>Genomic Encyclopedia of Type Strains, Phase IV (KMG-IV): sequencing the most valuable type-strain genomes for metagenomic binning, comparative biology and taxonomic classification.</title>
        <authorList>
            <person name="Goeker M."/>
        </authorList>
    </citation>
    <scope>NUCLEOTIDE SEQUENCE [LARGE SCALE GENOMIC DNA]</scope>
    <source>
        <strain evidence="2 3">DSM 27521</strain>
    </source>
</reference>
<dbReference type="Proteomes" id="UP000539473">
    <property type="component" value="Unassembled WGS sequence"/>
</dbReference>
<organism evidence="2 3">
    <name type="scientific">Deinococcus metalli</name>
    <dbReference type="NCBI Taxonomy" id="1141878"/>
    <lineage>
        <taxon>Bacteria</taxon>
        <taxon>Thermotogati</taxon>
        <taxon>Deinococcota</taxon>
        <taxon>Deinococci</taxon>
        <taxon>Deinococcales</taxon>
        <taxon>Deinococcaceae</taxon>
        <taxon>Deinococcus</taxon>
    </lineage>
</organism>
<evidence type="ECO:0000313" key="1">
    <source>
        <dbReference type="EMBL" id="GHF62789.1"/>
    </source>
</evidence>
<proteinExistence type="predicted"/>
<reference evidence="1" key="4">
    <citation type="submission" date="2024-05" db="EMBL/GenBank/DDBJ databases">
        <authorList>
            <person name="Sun Q."/>
            <person name="Zhou Y."/>
        </authorList>
    </citation>
    <scope>NUCLEOTIDE SEQUENCE</scope>
    <source>
        <strain evidence="1">CGMCC 1.18437</strain>
    </source>
</reference>
<protein>
    <recommendedName>
        <fullName evidence="5">Cyclase</fullName>
    </recommendedName>
</protein>
<name>A0A7W8KIQ0_9DEIO</name>
<evidence type="ECO:0008006" key="5">
    <source>
        <dbReference type="Google" id="ProtNLM"/>
    </source>
</evidence>
<dbReference type="RefSeq" id="WP_184115785.1">
    <property type="nucleotide sequence ID" value="NZ_BNAJ01000017.1"/>
</dbReference>
<comment type="caution">
    <text evidence="2">The sequence shown here is derived from an EMBL/GenBank/DDBJ whole genome shotgun (WGS) entry which is preliminary data.</text>
</comment>